<comment type="activity regulation">
    <text evidence="2">Allosterically activated by N-acetylglucosamine 6-phosphate (GlcNAc6P).</text>
</comment>
<feature type="active site" description="Proton acceptor; for enolization step" evidence="2">
    <location>
        <position position="67"/>
    </location>
</feature>
<dbReference type="eggNOG" id="COG0363">
    <property type="taxonomic scope" value="Bacteria"/>
</dbReference>
<organism evidence="4 5">
    <name type="scientific">Paraglaciecola arctica BSs20135</name>
    <dbReference type="NCBI Taxonomy" id="493475"/>
    <lineage>
        <taxon>Bacteria</taxon>
        <taxon>Pseudomonadati</taxon>
        <taxon>Pseudomonadota</taxon>
        <taxon>Gammaproteobacteria</taxon>
        <taxon>Alteromonadales</taxon>
        <taxon>Alteromonadaceae</taxon>
        <taxon>Paraglaciecola</taxon>
    </lineage>
</organism>
<feature type="active site" description="For ring-opening step" evidence="2">
    <location>
        <position position="137"/>
    </location>
</feature>
<dbReference type="InterPro" id="IPR037171">
    <property type="entry name" value="NagB/RpiA_transferase-like"/>
</dbReference>
<evidence type="ECO:0000256" key="1">
    <source>
        <dbReference type="ARBA" id="ARBA00022801"/>
    </source>
</evidence>
<comment type="caution">
    <text evidence="4">The sequence shown here is derived from an EMBL/GenBank/DDBJ whole genome shotgun (WGS) entry which is preliminary data.</text>
</comment>
<dbReference type="PANTHER" id="PTHR11280">
    <property type="entry name" value="GLUCOSAMINE-6-PHOSPHATE ISOMERASE"/>
    <property type="match status" value="1"/>
</dbReference>
<dbReference type="PROSITE" id="PS01161">
    <property type="entry name" value="GLC_GALNAC_ISOMERASE"/>
    <property type="match status" value="1"/>
</dbReference>
<dbReference type="NCBIfam" id="TIGR00502">
    <property type="entry name" value="nagB"/>
    <property type="match status" value="1"/>
</dbReference>
<feature type="site" description="Part of the allosteric site" evidence="2">
    <location>
        <position position="156"/>
    </location>
</feature>
<dbReference type="Proteomes" id="UP000006327">
    <property type="component" value="Unassembled WGS sequence"/>
</dbReference>
<evidence type="ECO:0000259" key="3">
    <source>
        <dbReference type="Pfam" id="PF01182"/>
    </source>
</evidence>
<dbReference type="OrthoDB" id="9791139at2"/>
<dbReference type="InterPro" id="IPR004547">
    <property type="entry name" value="Glucosamine6P_isomerase"/>
</dbReference>
<comment type="subunit">
    <text evidence="2">Homohexamer.</text>
</comment>
<dbReference type="GO" id="GO:0006043">
    <property type="term" value="P:glucosamine catabolic process"/>
    <property type="evidence" value="ECO:0007669"/>
    <property type="project" value="TreeGrafter"/>
</dbReference>
<dbReference type="GO" id="GO:0019262">
    <property type="term" value="P:N-acetylneuraminate catabolic process"/>
    <property type="evidence" value="ECO:0007669"/>
    <property type="project" value="UniProtKB-UniRule"/>
</dbReference>
<comment type="similarity">
    <text evidence="2">Belongs to the glucosamine/galactosamine-6-phosphate isomerase family. NagB subfamily.</text>
</comment>
<dbReference type="GO" id="GO:0005975">
    <property type="term" value="P:carbohydrate metabolic process"/>
    <property type="evidence" value="ECO:0007669"/>
    <property type="project" value="InterPro"/>
</dbReference>
<feature type="site" description="Part of the allosteric site" evidence="2">
    <location>
        <position position="147"/>
    </location>
</feature>
<dbReference type="GO" id="GO:0004342">
    <property type="term" value="F:glucosamine-6-phosphate deaminase activity"/>
    <property type="evidence" value="ECO:0007669"/>
    <property type="project" value="UniProtKB-UniRule"/>
</dbReference>
<dbReference type="PANTHER" id="PTHR11280:SF5">
    <property type="entry name" value="GLUCOSAMINE-6-PHOSPHATE ISOMERASE"/>
    <property type="match status" value="1"/>
</dbReference>
<dbReference type="HAMAP" id="MF_01241">
    <property type="entry name" value="GlcN6P_deamin"/>
    <property type="match status" value="1"/>
</dbReference>
<name>K6Y2D7_9ALTE</name>
<proteinExistence type="inferred from homology"/>
<evidence type="ECO:0000256" key="2">
    <source>
        <dbReference type="HAMAP-Rule" id="MF_01241"/>
    </source>
</evidence>
<feature type="active site" description="Proton acceptor; for ring-opening step" evidence="2">
    <location>
        <position position="139"/>
    </location>
</feature>
<evidence type="ECO:0000313" key="5">
    <source>
        <dbReference type="Proteomes" id="UP000006327"/>
    </source>
</evidence>
<comment type="caution">
    <text evidence="2">Lacks conserved residue(s) required for the propagation of feature annotation.</text>
</comment>
<keyword evidence="2" id="KW-0021">Allosteric enzyme</keyword>
<dbReference type="EC" id="3.5.99.6" evidence="2"/>
<comment type="pathway">
    <text evidence="2">Amino-sugar metabolism; N-acetylneuraminate degradation; D-fructose 6-phosphate from N-acetylneuraminate: step 5/5.</text>
</comment>
<comment type="catalytic activity">
    <reaction evidence="2">
        <text>alpha-D-glucosamine 6-phosphate + H2O = beta-D-fructose 6-phosphate + NH4(+)</text>
        <dbReference type="Rhea" id="RHEA:12172"/>
        <dbReference type="ChEBI" id="CHEBI:15377"/>
        <dbReference type="ChEBI" id="CHEBI:28938"/>
        <dbReference type="ChEBI" id="CHEBI:57634"/>
        <dbReference type="ChEBI" id="CHEBI:75989"/>
        <dbReference type="EC" id="3.5.99.6"/>
    </reaction>
</comment>
<dbReference type="Pfam" id="PF01182">
    <property type="entry name" value="Glucosamine_iso"/>
    <property type="match status" value="1"/>
</dbReference>
<evidence type="ECO:0000313" key="4">
    <source>
        <dbReference type="EMBL" id="GAC18116.1"/>
    </source>
</evidence>
<feature type="active site" description="For ring-opening step" evidence="2">
    <location>
        <position position="144"/>
    </location>
</feature>
<dbReference type="GO" id="GO:0006046">
    <property type="term" value="P:N-acetylglucosamine catabolic process"/>
    <property type="evidence" value="ECO:0007669"/>
    <property type="project" value="UniProtKB-UniRule"/>
</dbReference>
<gene>
    <name evidence="2 4" type="primary">nagB</name>
    <name evidence="4" type="ORF">GARC_1136</name>
</gene>
<keyword evidence="5" id="KW-1185">Reference proteome</keyword>
<feature type="site" description="Part of the allosteric site" evidence="2">
    <location>
        <position position="154"/>
    </location>
</feature>
<dbReference type="EMBL" id="BAEO01000013">
    <property type="protein sequence ID" value="GAC18116.1"/>
    <property type="molecule type" value="Genomic_DNA"/>
</dbReference>
<feature type="domain" description="Glucosamine/galactosamine-6-phosphate isomerase" evidence="3">
    <location>
        <begin position="9"/>
        <end position="229"/>
    </location>
</feature>
<dbReference type="AlphaFoldDB" id="K6Y2D7"/>
<accession>K6Y2D7</accession>
<reference evidence="4 5" key="1">
    <citation type="journal article" date="2017" name="Antonie Van Leeuwenhoek">
        <title>Rhizobium rhizosphaerae sp. nov., a novel species isolated from rice rhizosphere.</title>
        <authorList>
            <person name="Zhao J.J."/>
            <person name="Zhang J."/>
            <person name="Zhang R.J."/>
            <person name="Zhang C.W."/>
            <person name="Yin H.Q."/>
            <person name="Zhang X.X."/>
        </authorList>
    </citation>
    <scope>NUCLEOTIDE SEQUENCE [LARGE SCALE GENOMIC DNA]</scope>
    <source>
        <strain evidence="4 5">BSs20135</strain>
    </source>
</reference>
<dbReference type="GO" id="GO:0042802">
    <property type="term" value="F:identical protein binding"/>
    <property type="evidence" value="ECO:0007669"/>
    <property type="project" value="TreeGrafter"/>
</dbReference>
<dbReference type="InterPro" id="IPR018321">
    <property type="entry name" value="Glucosamine6P_isomerase_CS"/>
</dbReference>
<dbReference type="RefSeq" id="WP_007617596.1">
    <property type="nucleotide sequence ID" value="NZ_BAEO01000013.1"/>
</dbReference>
<dbReference type="UniPathway" id="UPA00629">
    <property type="reaction ID" value="UER00684"/>
</dbReference>
<feature type="site" description="Part of the allosteric site" evidence="2">
    <location>
        <position position="157"/>
    </location>
</feature>
<dbReference type="GO" id="GO:0005737">
    <property type="term" value="C:cytoplasm"/>
    <property type="evidence" value="ECO:0007669"/>
    <property type="project" value="TreeGrafter"/>
</dbReference>
<dbReference type="Gene3D" id="3.40.50.1360">
    <property type="match status" value="1"/>
</dbReference>
<protein>
    <recommendedName>
        <fullName evidence="2">Glucosamine-6-phosphate deaminase</fullName>
        <ecNumber evidence="2">3.5.99.6</ecNumber>
    </recommendedName>
    <alternativeName>
        <fullName evidence="2">GlcN6P deaminase</fullName>
        <shortName evidence="2">GNPDA</shortName>
    </alternativeName>
    <alternativeName>
        <fullName evidence="2">Glucosamine-6-phosphate isomerase</fullName>
    </alternativeName>
</protein>
<keyword evidence="1 2" id="KW-0378">Hydrolase</keyword>
<dbReference type="STRING" id="493475.GARC_1136"/>
<keyword evidence="2" id="KW-0119">Carbohydrate metabolism</keyword>
<dbReference type="InterPro" id="IPR006148">
    <property type="entry name" value="Glc/Gal-6P_isomerase"/>
</dbReference>
<comment type="function">
    <text evidence="2">Catalyzes the reversible isomerization-deamination of glucosamine 6-phosphate (GlcN6P) to form fructose 6-phosphate (Fru6P) and ammonium ion.</text>
</comment>
<dbReference type="SUPFAM" id="SSF100950">
    <property type="entry name" value="NagB/RpiA/CoA transferase-like"/>
    <property type="match status" value="1"/>
</dbReference>
<sequence>MEVIICDTQEAVADRVANYIKYLINKKENATLGLATGSTPIKLYKKLIELYNNNEVTFKKTTTFNLDEYYNIDGDNIQSYRYFMNKYLFNKIDIDKSKAHFPICLEGENPNLIGDLYEKKIINAGGIDLQILGLGSNGHIGFNEPSSSFMSKTRIKTLTQKTIDDNSRLFNKNEYQPNMAMTMGISTILNAKYIILIATGENKSDAVNRLISGAISSKNPASILQNHKNVIVILDEDASSKVNNIDYYLNAAKENKKLQEQFGYFHELK</sequence>
<dbReference type="CDD" id="cd01399">
    <property type="entry name" value="GlcN6P_deaminase"/>
    <property type="match status" value="1"/>
</dbReference>